<feature type="transmembrane region" description="Helical" evidence="1">
    <location>
        <begin position="84"/>
        <end position="105"/>
    </location>
</feature>
<accession>A0ABV8PV86</accession>
<protein>
    <submittedName>
        <fullName evidence="2">Uncharacterized protein</fullName>
    </submittedName>
</protein>
<keyword evidence="1" id="KW-1133">Transmembrane helix</keyword>
<proteinExistence type="predicted"/>
<keyword evidence="1" id="KW-0472">Membrane</keyword>
<gene>
    <name evidence="2" type="ORF">ACFOW1_01650</name>
</gene>
<keyword evidence="1" id="KW-0812">Transmembrane</keyword>
<evidence type="ECO:0000313" key="3">
    <source>
        <dbReference type="Proteomes" id="UP001595906"/>
    </source>
</evidence>
<reference evidence="3" key="1">
    <citation type="journal article" date="2019" name="Int. J. Syst. Evol. Microbiol.">
        <title>The Global Catalogue of Microorganisms (GCM) 10K type strain sequencing project: providing services to taxonomists for standard genome sequencing and annotation.</title>
        <authorList>
            <consortium name="The Broad Institute Genomics Platform"/>
            <consortium name="The Broad Institute Genome Sequencing Center for Infectious Disease"/>
            <person name="Wu L."/>
            <person name="Ma J."/>
        </authorList>
    </citation>
    <scope>NUCLEOTIDE SEQUENCE [LARGE SCALE GENOMIC DNA]</scope>
    <source>
        <strain evidence="3">CECT 8010</strain>
    </source>
</reference>
<sequence length="110" mass="13353">MITHLLIYILIAFAGLWNSVMDKLKDHFSSSIWWNKMQEKWNPQFSWMGKKFLGIMVLDPWHIAKTAMLGLIFISRVIPAHLKWWEYFTLYATWGFAFNLGYYWLFQRKK</sequence>
<evidence type="ECO:0000313" key="2">
    <source>
        <dbReference type="EMBL" id="MFC4230576.1"/>
    </source>
</evidence>
<name>A0ABV8PV86_9BACT</name>
<dbReference type="Proteomes" id="UP001595906">
    <property type="component" value="Unassembled WGS sequence"/>
</dbReference>
<evidence type="ECO:0000256" key="1">
    <source>
        <dbReference type="SAM" id="Phobius"/>
    </source>
</evidence>
<organism evidence="2 3">
    <name type="scientific">Parasediminibacterium paludis</name>
    <dbReference type="NCBI Taxonomy" id="908966"/>
    <lineage>
        <taxon>Bacteria</taxon>
        <taxon>Pseudomonadati</taxon>
        <taxon>Bacteroidota</taxon>
        <taxon>Chitinophagia</taxon>
        <taxon>Chitinophagales</taxon>
        <taxon>Chitinophagaceae</taxon>
        <taxon>Parasediminibacterium</taxon>
    </lineage>
</organism>
<dbReference type="RefSeq" id="WP_379011831.1">
    <property type="nucleotide sequence ID" value="NZ_JBHSDC010000002.1"/>
</dbReference>
<comment type="caution">
    <text evidence="2">The sequence shown here is derived from an EMBL/GenBank/DDBJ whole genome shotgun (WGS) entry which is preliminary data.</text>
</comment>
<keyword evidence="3" id="KW-1185">Reference proteome</keyword>
<feature type="transmembrane region" description="Helical" evidence="1">
    <location>
        <begin position="52"/>
        <end position="78"/>
    </location>
</feature>
<feature type="transmembrane region" description="Helical" evidence="1">
    <location>
        <begin position="6"/>
        <end position="24"/>
    </location>
</feature>
<dbReference type="EMBL" id="JBHSDC010000002">
    <property type="protein sequence ID" value="MFC4230576.1"/>
    <property type="molecule type" value="Genomic_DNA"/>
</dbReference>